<gene>
    <name evidence="1" type="ORF">J1N35_022576</name>
</gene>
<evidence type="ECO:0000313" key="1">
    <source>
        <dbReference type="EMBL" id="KAH1082815.1"/>
    </source>
</evidence>
<accession>A0A9D3VGQ5</accession>
<dbReference type="AlphaFoldDB" id="A0A9D3VGQ5"/>
<evidence type="ECO:0000313" key="2">
    <source>
        <dbReference type="Proteomes" id="UP000828251"/>
    </source>
</evidence>
<name>A0A9D3VGQ5_9ROSI</name>
<organism evidence="1 2">
    <name type="scientific">Gossypium stocksii</name>
    <dbReference type="NCBI Taxonomy" id="47602"/>
    <lineage>
        <taxon>Eukaryota</taxon>
        <taxon>Viridiplantae</taxon>
        <taxon>Streptophyta</taxon>
        <taxon>Embryophyta</taxon>
        <taxon>Tracheophyta</taxon>
        <taxon>Spermatophyta</taxon>
        <taxon>Magnoliopsida</taxon>
        <taxon>eudicotyledons</taxon>
        <taxon>Gunneridae</taxon>
        <taxon>Pentapetalae</taxon>
        <taxon>rosids</taxon>
        <taxon>malvids</taxon>
        <taxon>Malvales</taxon>
        <taxon>Malvaceae</taxon>
        <taxon>Malvoideae</taxon>
        <taxon>Gossypium</taxon>
    </lineage>
</organism>
<dbReference type="Proteomes" id="UP000828251">
    <property type="component" value="Unassembled WGS sequence"/>
</dbReference>
<keyword evidence="2" id="KW-1185">Reference proteome</keyword>
<feature type="non-terminal residue" evidence="1">
    <location>
        <position position="56"/>
    </location>
</feature>
<sequence>VRPISIFDPGIGLFMNSISEVSFVLITYSVTSRNGILLKREGMQIPYFLSEPFVIF</sequence>
<protein>
    <submittedName>
        <fullName evidence="1">Uncharacterized protein</fullName>
    </submittedName>
</protein>
<feature type="non-terminal residue" evidence="1">
    <location>
        <position position="1"/>
    </location>
</feature>
<dbReference type="EMBL" id="JAIQCV010000007">
    <property type="protein sequence ID" value="KAH1082815.1"/>
    <property type="molecule type" value="Genomic_DNA"/>
</dbReference>
<proteinExistence type="predicted"/>
<comment type="caution">
    <text evidence="1">The sequence shown here is derived from an EMBL/GenBank/DDBJ whole genome shotgun (WGS) entry which is preliminary data.</text>
</comment>
<reference evidence="1 2" key="1">
    <citation type="journal article" date="2021" name="Plant Biotechnol. J.">
        <title>Multi-omics assisted identification of the key and species-specific regulatory components of drought-tolerant mechanisms in Gossypium stocksii.</title>
        <authorList>
            <person name="Yu D."/>
            <person name="Ke L."/>
            <person name="Zhang D."/>
            <person name="Wu Y."/>
            <person name="Sun Y."/>
            <person name="Mei J."/>
            <person name="Sun J."/>
            <person name="Sun Y."/>
        </authorList>
    </citation>
    <scope>NUCLEOTIDE SEQUENCE [LARGE SCALE GENOMIC DNA]</scope>
    <source>
        <strain evidence="2">cv. E1</strain>
        <tissue evidence="1">Leaf</tissue>
    </source>
</reference>